<organism evidence="6 7">
    <name type="scientific">Pseudoalteromonas tetraodonis GFC</name>
    <dbReference type="NCBI Taxonomy" id="1315271"/>
    <lineage>
        <taxon>Bacteria</taxon>
        <taxon>Pseudomonadati</taxon>
        <taxon>Pseudomonadota</taxon>
        <taxon>Gammaproteobacteria</taxon>
        <taxon>Alteromonadales</taxon>
        <taxon>Pseudoalteromonadaceae</taxon>
        <taxon>Pseudoalteromonas</taxon>
    </lineage>
</organism>
<evidence type="ECO:0000313" key="6">
    <source>
        <dbReference type="EMBL" id="GLQ03525.1"/>
    </source>
</evidence>
<evidence type="ECO:0000313" key="7">
    <source>
        <dbReference type="Proteomes" id="UP001161408"/>
    </source>
</evidence>
<accession>A0AA37S530</accession>
<name>A0AA37S530_9GAMM</name>
<dbReference type="InterPro" id="IPR038665">
    <property type="entry name" value="Voltage-dep_anion_channel_sf"/>
</dbReference>
<dbReference type="AlphaFoldDB" id="A0AA37S530"/>
<dbReference type="PANTHER" id="PTHR37955">
    <property type="entry name" value="TELLURITE RESISTANCE PROTEIN TEHA"/>
    <property type="match status" value="1"/>
</dbReference>
<dbReference type="CDD" id="cd09325">
    <property type="entry name" value="TDT_C4-dicarb_trans"/>
    <property type="match status" value="1"/>
</dbReference>
<dbReference type="InterPro" id="IPR004695">
    <property type="entry name" value="SLAC1/Mae1/Ssu1/TehA"/>
</dbReference>
<keyword evidence="3 5" id="KW-1133">Transmembrane helix</keyword>
<feature type="transmembrane region" description="Helical" evidence="5">
    <location>
        <begin position="196"/>
        <end position="214"/>
    </location>
</feature>
<dbReference type="Proteomes" id="UP001161408">
    <property type="component" value="Unassembled WGS sequence"/>
</dbReference>
<keyword evidence="4 5" id="KW-0472">Membrane</keyword>
<reference evidence="6" key="2">
    <citation type="submission" date="2023-01" db="EMBL/GenBank/DDBJ databases">
        <title>Draft genome sequence of Pseudoalteromonas tetraodonis strain NBRC 103034.</title>
        <authorList>
            <person name="Sun Q."/>
            <person name="Mori K."/>
        </authorList>
    </citation>
    <scope>NUCLEOTIDE SEQUENCE</scope>
    <source>
        <strain evidence="6">NBRC 103034</strain>
    </source>
</reference>
<protein>
    <submittedName>
        <fullName evidence="6">C4-dicarboxylate ABC transporter</fullName>
    </submittedName>
</protein>
<dbReference type="GO" id="GO:0046583">
    <property type="term" value="F:monoatomic cation efflux transmembrane transporter activity"/>
    <property type="evidence" value="ECO:0007669"/>
    <property type="project" value="TreeGrafter"/>
</dbReference>
<evidence type="ECO:0000256" key="2">
    <source>
        <dbReference type="ARBA" id="ARBA00022692"/>
    </source>
</evidence>
<dbReference type="PANTHER" id="PTHR37955:SF1">
    <property type="entry name" value="DEP DOMAIN-CONTAINING PROTEIN"/>
    <property type="match status" value="1"/>
</dbReference>
<feature type="transmembrane region" description="Helical" evidence="5">
    <location>
        <begin position="286"/>
        <end position="306"/>
    </location>
</feature>
<sequence>MFNHIKAKVITAPTPMGGLALGIASLGWAWENMFNVNGAAQYTGAAIASVLLLILGLKFLLHPQLLKADLAHPVVGSVVPTFAMATLVVSNSLGHVNPLAGDVLWVGAFLLHLGFLLSFIIHRVREFKIEHMVPSWFVPPVGIIVADVAFSGNPALLFLAQGALYFGMLMYAVMLPIMIYRIIFAEQIPDAAQPTLAILAAPASLSLAGYFTVVTQPSPVIIGGLFGIAILMTLIIYTAFFKLLRRRFCPGFAAFTFPMVIGATALFKLADWMLTMNVDMQFINQIHYLALFELLVASAVVGYVAIRYTHYFNPLASKWLEYKTNR</sequence>
<feature type="transmembrane region" description="Helical" evidence="5">
    <location>
        <begin position="252"/>
        <end position="274"/>
    </location>
</feature>
<feature type="transmembrane region" description="Helical" evidence="5">
    <location>
        <begin position="163"/>
        <end position="184"/>
    </location>
</feature>
<comment type="caution">
    <text evidence="6">The sequence shown here is derived from an EMBL/GenBank/DDBJ whole genome shotgun (WGS) entry which is preliminary data.</text>
</comment>
<feature type="transmembrane region" description="Helical" evidence="5">
    <location>
        <begin position="133"/>
        <end position="151"/>
    </location>
</feature>
<dbReference type="EMBL" id="BSNE01000014">
    <property type="protein sequence ID" value="GLQ03525.1"/>
    <property type="molecule type" value="Genomic_DNA"/>
</dbReference>
<dbReference type="GO" id="GO:0005886">
    <property type="term" value="C:plasma membrane"/>
    <property type="evidence" value="ECO:0007669"/>
    <property type="project" value="TreeGrafter"/>
</dbReference>
<comment type="subcellular location">
    <subcellularLocation>
        <location evidence="1">Membrane</location>
        <topology evidence="1">Multi-pass membrane protein</topology>
    </subcellularLocation>
</comment>
<keyword evidence="2 5" id="KW-0812">Transmembrane</keyword>
<evidence type="ECO:0000256" key="5">
    <source>
        <dbReference type="SAM" id="Phobius"/>
    </source>
</evidence>
<feature type="transmembrane region" description="Helical" evidence="5">
    <location>
        <begin position="12"/>
        <end position="30"/>
    </location>
</feature>
<gene>
    <name evidence="6" type="ORF">GCM10007914_24060</name>
</gene>
<feature type="transmembrane region" description="Helical" evidence="5">
    <location>
        <begin position="73"/>
        <end position="91"/>
    </location>
</feature>
<evidence type="ECO:0000256" key="1">
    <source>
        <dbReference type="ARBA" id="ARBA00004141"/>
    </source>
</evidence>
<feature type="transmembrane region" description="Helical" evidence="5">
    <location>
        <begin position="220"/>
        <end position="240"/>
    </location>
</feature>
<dbReference type="Pfam" id="PF03595">
    <property type="entry name" value="SLAC1"/>
    <property type="match status" value="1"/>
</dbReference>
<evidence type="ECO:0000256" key="4">
    <source>
        <dbReference type="ARBA" id="ARBA00023136"/>
    </source>
</evidence>
<keyword evidence="7" id="KW-1185">Reference proteome</keyword>
<reference evidence="6" key="1">
    <citation type="journal article" date="2014" name="Int. J. Syst. Evol. Microbiol.">
        <title>Complete genome sequence of Corynebacterium casei LMG S-19264T (=DSM 44701T), isolated from a smear-ripened cheese.</title>
        <authorList>
            <consortium name="US DOE Joint Genome Institute (JGI-PGF)"/>
            <person name="Walter F."/>
            <person name="Albersmeier A."/>
            <person name="Kalinowski J."/>
            <person name="Ruckert C."/>
        </authorList>
    </citation>
    <scope>NUCLEOTIDE SEQUENCE</scope>
    <source>
        <strain evidence="6">NBRC 103034</strain>
    </source>
</reference>
<proteinExistence type="predicted"/>
<feature type="transmembrane region" description="Helical" evidence="5">
    <location>
        <begin position="103"/>
        <end position="121"/>
    </location>
</feature>
<dbReference type="Gene3D" id="1.50.10.150">
    <property type="entry name" value="Voltage-dependent anion channel"/>
    <property type="match status" value="1"/>
</dbReference>
<feature type="transmembrane region" description="Helical" evidence="5">
    <location>
        <begin position="42"/>
        <end position="61"/>
    </location>
</feature>
<dbReference type="InterPro" id="IPR052951">
    <property type="entry name" value="Tellurite_res_ion_channel"/>
</dbReference>
<dbReference type="RefSeq" id="WP_013464418.1">
    <property type="nucleotide sequence ID" value="NZ_BJXY01000021.1"/>
</dbReference>
<evidence type="ECO:0000256" key="3">
    <source>
        <dbReference type="ARBA" id="ARBA00022989"/>
    </source>
</evidence>